<dbReference type="InterPro" id="IPR000719">
    <property type="entry name" value="Prot_kinase_dom"/>
</dbReference>
<keyword evidence="4" id="KW-0067">ATP-binding</keyword>
<gene>
    <name evidence="6" type="ORF">INQ41_01190</name>
</gene>
<dbReference type="RefSeq" id="WP_193985516.1">
    <property type="nucleotide sequence ID" value="NZ_CP063656.1"/>
</dbReference>
<dbReference type="GO" id="GO:0005524">
    <property type="term" value="F:ATP binding"/>
    <property type="evidence" value="ECO:0007669"/>
    <property type="project" value="UniProtKB-KW"/>
</dbReference>
<reference evidence="6 7" key="1">
    <citation type="submission" date="2020-10" db="EMBL/GenBank/DDBJ databases">
        <title>complete genome sequencing of Lysobacter sp. H21R20.</title>
        <authorList>
            <person name="Bae J.-W."/>
            <person name="Lee S.-Y."/>
        </authorList>
    </citation>
    <scope>NUCLEOTIDE SEQUENCE [LARGE SCALE GENOMIC DNA]</scope>
    <source>
        <strain evidence="6 7">H21R20</strain>
    </source>
</reference>
<evidence type="ECO:0000256" key="4">
    <source>
        <dbReference type="ARBA" id="ARBA00022840"/>
    </source>
</evidence>
<evidence type="ECO:0000313" key="6">
    <source>
        <dbReference type="EMBL" id="QOW19727.1"/>
    </source>
</evidence>
<feature type="domain" description="Protein kinase" evidence="5">
    <location>
        <begin position="67"/>
        <end position="352"/>
    </location>
</feature>
<dbReference type="Proteomes" id="UP000594059">
    <property type="component" value="Chromosome"/>
</dbReference>
<organism evidence="6 7">
    <name type="scientific">Novilysobacter ciconiae</name>
    <dbReference type="NCBI Taxonomy" id="2781022"/>
    <lineage>
        <taxon>Bacteria</taxon>
        <taxon>Pseudomonadati</taxon>
        <taxon>Pseudomonadota</taxon>
        <taxon>Gammaproteobacteria</taxon>
        <taxon>Lysobacterales</taxon>
        <taxon>Lysobacteraceae</taxon>
        <taxon>Novilysobacter</taxon>
    </lineage>
</organism>
<dbReference type="PROSITE" id="PS00108">
    <property type="entry name" value="PROTEIN_KINASE_ST"/>
    <property type="match status" value="1"/>
</dbReference>
<dbReference type="SUPFAM" id="SSF56112">
    <property type="entry name" value="Protein kinase-like (PK-like)"/>
    <property type="match status" value="1"/>
</dbReference>
<evidence type="ECO:0000256" key="1">
    <source>
        <dbReference type="ARBA" id="ARBA00022679"/>
    </source>
</evidence>
<dbReference type="KEGG" id="lcic:INQ41_01190"/>
<protein>
    <submittedName>
        <fullName evidence="6">Serine/threonine protein kinase</fullName>
    </submittedName>
</protein>
<dbReference type="GO" id="GO:0004674">
    <property type="term" value="F:protein serine/threonine kinase activity"/>
    <property type="evidence" value="ECO:0007669"/>
    <property type="project" value="UniProtKB-KW"/>
</dbReference>
<evidence type="ECO:0000256" key="2">
    <source>
        <dbReference type="ARBA" id="ARBA00022741"/>
    </source>
</evidence>
<dbReference type="Pfam" id="PF00069">
    <property type="entry name" value="Pkinase"/>
    <property type="match status" value="1"/>
</dbReference>
<sequence>MSPLLDELFGLDPGARERRLHRVRAEDPGLADELAALIALDEDESFLAEPALKPSQLVMPGRQVGPYRLEHLLGEGGMGQVWLASRADGLYQRRVGLKLLRPGLVDTNLRLRFSRERQILARLAHPHIARLLDAGISSEGLPYLALEYIDGIPITDYCREHDTPLATRLHMFEQVCAAVSHAHANLIVHRDLKPSNILVTPGGDVRLLDFGIAKLLDSDNGPERTRTDARAFTLHYAAPEQILGEPVTTMTDVYSLGVVLYELLVDAKPYRPVRGSDAAWEESILMHDPVRPSQALLQPVGATVPEPAHDPLALRRRARLLAGDLDNIVLKALSKPPEQRYPSVEALAQDLLRYASGRPVRARAQSWRYRMGKFVGRHRWPLATGTLTTALLTVALLMGMVQSRQAVAEAARAQAIQAFMIGVLESAGDTRDGQPMDMRTLLMTAVARGERELADQPVALAEVLGVVAGLHIGLGEPEQARRLLDRQARLLADVDPVPEQLRLDSLIQRGRVAELLGDPAGCIQVMRPGLPRIAQHPLSSPLPTAAFRAQLSRCRVARARLQRSEPIFERVGAIHASDGIPVGQVDALQRLTTLLHGPAAEPCQSLAGGRDSGGCIGSIDPSPRTTFLYSARDTDR</sequence>
<dbReference type="InterPro" id="IPR011009">
    <property type="entry name" value="Kinase-like_dom_sf"/>
</dbReference>
<dbReference type="Gene3D" id="3.30.200.20">
    <property type="entry name" value="Phosphorylase Kinase, domain 1"/>
    <property type="match status" value="1"/>
</dbReference>
<keyword evidence="7" id="KW-1185">Reference proteome</keyword>
<dbReference type="EMBL" id="CP063656">
    <property type="protein sequence ID" value="QOW19727.1"/>
    <property type="molecule type" value="Genomic_DNA"/>
</dbReference>
<dbReference type="AlphaFoldDB" id="A0A7S6ZSC4"/>
<dbReference type="PROSITE" id="PS50011">
    <property type="entry name" value="PROTEIN_KINASE_DOM"/>
    <property type="match status" value="1"/>
</dbReference>
<name>A0A7S6ZSC4_9GAMM</name>
<evidence type="ECO:0000313" key="7">
    <source>
        <dbReference type="Proteomes" id="UP000594059"/>
    </source>
</evidence>
<accession>A0A7S6ZSC4</accession>
<keyword evidence="6" id="KW-0723">Serine/threonine-protein kinase</keyword>
<evidence type="ECO:0000256" key="3">
    <source>
        <dbReference type="ARBA" id="ARBA00022777"/>
    </source>
</evidence>
<proteinExistence type="predicted"/>
<keyword evidence="2" id="KW-0547">Nucleotide-binding</keyword>
<dbReference type="InterPro" id="IPR008271">
    <property type="entry name" value="Ser/Thr_kinase_AS"/>
</dbReference>
<evidence type="ECO:0000259" key="5">
    <source>
        <dbReference type="PROSITE" id="PS50011"/>
    </source>
</evidence>
<dbReference type="PANTHER" id="PTHR43289:SF34">
    <property type="entry name" value="SERINE_THREONINE-PROTEIN KINASE YBDM-RELATED"/>
    <property type="match status" value="1"/>
</dbReference>
<dbReference type="SMART" id="SM00220">
    <property type="entry name" value="S_TKc"/>
    <property type="match status" value="1"/>
</dbReference>
<dbReference type="CDD" id="cd14014">
    <property type="entry name" value="STKc_PknB_like"/>
    <property type="match status" value="1"/>
</dbReference>
<keyword evidence="3 6" id="KW-0418">Kinase</keyword>
<dbReference type="Gene3D" id="1.10.510.10">
    <property type="entry name" value="Transferase(Phosphotransferase) domain 1"/>
    <property type="match status" value="1"/>
</dbReference>
<keyword evidence="1" id="KW-0808">Transferase</keyword>
<dbReference type="PANTHER" id="PTHR43289">
    <property type="entry name" value="MITOGEN-ACTIVATED PROTEIN KINASE KINASE KINASE 20-RELATED"/>
    <property type="match status" value="1"/>
</dbReference>